<protein>
    <recommendedName>
        <fullName evidence="2">ubiquitinyl hydrolase 1</fullName>
        <ecNumber evidence="2">3.4.19.12</ecNumber>
    </recommendedName>
</protein>
<dbReference type="InterPro" id="IPR028889">
    <property type="entry name" value="USP"/>
</dbReference>
<gene>
    <name evidence="4" type="ORF">g.6005</name>
</gene>
<sequence length="191" mass="21387">PPERQLAYTAAFSRLATVKQVSEFLCQALGLAREDVRLWSLGSNTVLLDDERPTLQELKCDERTRLLIEVRNADLTWPEEIGALSMSAGGGRATERRETLIAPNLPGATGLHNLGNTCFMNAALQSVWNTGPLTRYFNSGMHLYEVNTTNPLGTKGALALRYGELCKEVTYNRLFFIYLFRTRNMLPNCSQ</sequence>
<dbReference type="InterPro" id="IPR018200">
    <property type="entry name" value="USP_CS"/>
</dbReference>
<dbReference type="OrthoDB" id="265776at2759"/>
<dbReference type="PROSITE" id="PS50235">
    <property type="entry name" value="USP_3"/>
    <property type="match status" value="1"/>
</dbReference>
<organism evidence="4">
    <name type="scientific">Pectinophora gossypiella</name>
    <name type="common">Cotton pink bollworm</name>
    <name type="synonym">Depressaria gossypiella</name>
    <dbReference type="NCBI Taxonomy" id="13191"/>
    <lineage>
        <taxon>Eukaryota</taxon>
        <taxon>Metazoa</taxon>
        <taxon>Ecdysozoa</taxon>
        <taxon>Arthropoda</taxon>
        <taxon>Hexapoda</taxon>
        <taxon>Insecta</taxon>
        <taxon>Pterygota</taxon>
        <taxon>Neoptera</taxon>
        <taxon>Endopterygota</taxon>
        <taxon>Lepidoptera</taxon>
        <taxon>Glossata</taxon>
        <taxon>Ditrysia</taxon>
        <taxon>Gelechioidea</taxon>
        <taxon>Gelechiidae</taxon>
        <taxon>Apatetrinae</taxon>
        <taxon>Pectinophora</taxon>
    </lineage>
</organism>
<dbReference type="PROSITE" id="PS00972">
    <property type="entry name" value="USP_1"/>
    <property type="match status" value="1"/>
</dbReference>
<dbReference type="EC" id="3.4.19.12" evidence="2"/>
<evidence type="ECO:0000313" key="4">
    <source>
        <dbReference type="EMBL" id="JAT81032.1"/>
    </source>
</evidence>
<dbReference type="Gene3D" id="3.90.70.10">
    <property type="entry name" value="Cysteine proteinases"/>
    <property type="match status" value="1"/>
</dbReference>
<dbReference type="Pfam" id="PF00443">
    <property type="entry name" value="UCH"/>
    <property type="match status" value="1"/>
</dbReference>
<dbReference type="PANTHER" id="PTHR21646:SF76">
    <property type="entry name" value="UBIQUITIN CARBOXYL-TERMINAL HYDROLASE 32"/>
    <property type="match status" value="1"/>
</dbReference>
<comment type="catalytic activity">
    <reaction evidence="1">
        <text>Thiol-dependent hydrolysis of ester, thioester, amide, peptide and isopeptide bonds formed by the C-terminal Gly of ubiquitin (a 76-residue protein attached to proteins as an intracellular targeting signal).</text>
        <dbReference type="EC" id="3.4.19.12"/>
    </reaction>
</comment>
<dbReference type="InterPro" id="IPR001394">
    <property type="entry name" value="Peptidase_C19_UCH"/>
</dbReference>
<dbReference type="InterPro" id="IPR050185">
    <property type="entry name" value="Ub_carboxyl-term_hydrolase"/>
</dbReference>
<feature type="domain" description="USP" evidence="3">
    <location>
        <begin position="109"/>
        <end position="191"/>
    </location>
</feature>
<feature type="non-terminal residue" evidence="4">
    <location>
        <position position="1"/>
    </location>
</feature>
<proteinExistence type="predicted"/>
<evidence type="ECO:0000256" key="1">
    <source>
        <dbReference type="ARBA" id="ARBA00000707"/>
    </source>
</evidence>
<dbReference type="GO" id="GO:0005794">
    <property type="term" value="C:Golgi apparatus"/>
    <property type="evidence" value="ECO:0007669"/>
    <property type="project" value="TreeGrafter"/>
</dbReference>
<dbReference type="GO" id="GO:0016579">
    <property type="term" value="P:protein deubiquitination"/>
    <property type="evidence" value="ECO:0007669"/>
    <property type="project" value="InterPro"/>
</dbReference>
<name>A0A1E1W264_PECGO</name>
<evidence type="ECO:0000256" key="2">
    <source>
        <dbReference type="ARBA" id="ARBA00012759"/>
    </source>
</evidence>
<accession>A0A1E1W264</accession>
<dbReference type="AlphaFoldDB" id="A0A1E1W264"/>
<dbReference type="Gene3D" id="3.10.20.90">
    <property type="entry name" value="Phosphatidylinositol 3-kinase Catalytic Subunit, Chain A, domain 1"/>
    <property type="match status" value="1"/>
</dbReference>
<reference evidence="4" key="1">
    <citation type="submission" date="2015-09" db="EMBL/GenBank/DDBJ databases">
        <title>De novo assembly of Pectinophora gossypiella (Pink Bollworm) gut transcriptome.</title>
        <authorList>
            <person name="Tassone E.E."/>
        </authorList>
    </citation>
    <scope>NUCLEOTIDE SEQUENCE</scope>
</reference>
<dbReference type="GO" id="GO:0004843">
    <property type="term" value="F:cysteine-type deubiquitinase activity"/>
    <property type="evidence" value="ECO:0007669"/>
    <property type="project" value="UniProtKB-EC"/>
</dbReference>
<dbReference type="InterPro" id="IPR038765">
    <property type="entry name" value="Papain-like_cys_pep_sf"/>
</dbReference>
<feature type="non-terminal residue" evidence="4">
    <location>
        <position position="191"/>
    </location>
</feature>
<dbReference type="PANTHER" id="PTHR21646">
    <property type="entry name" value="UBIQUITIN CARBOXYL-TERMINAL HYDROLASE"/>
    <property type="match status" value="1"/>
</dbReference>
<dbReference type="SUPFAM" id="SSF54001">
    <property type="entry name" value="Cysteine proteinases"/>
    <property type="match status" value="1"/>
</dbReference>
<dbReference type="EMBL" id="GDQN01010022">
    <property type="protein sequence ID" value="JAT81032.1"/>
    <property type="molecule type" value="Transcribed_RNA"/>
</dbReference>
<evidence type="ECO:0000259" key="3">
    <source>
        <dbReference type="PROSITE" id="PS50235"/>
    </source>
</evidence>